<gene>
    <name evidence="2" type="ORF">G4Y79_05530</name>
</gene>
<dbReference type="AlphaFoldDB" id="A0A7S8EBC8"/>
<protein>
    <submittedName>
        <fullName evidence="2">PIG-L family deacetylase</fullName>
    </submittedName>
</protein>
<dbReference type="PANTHER" id="PTHR12993:SF28">
    <property type="entry name" value="LMBE FAMILY PROTEIN"/>
    <property type="match status" value="1"/>
</dbReference>
<dbReference type="GO" id="GO:0016811">
    <property type="term" value="F:hydrolase activity, acting on carbon-nitrogen (but not peptide) bonds, in linear amides"/>
    <property type="evidence" value="ECO:0007669"/>
    <property type="project" value="TreeGrafter"/>
</dbReference>
<dbReference type="Pfam" id="PF02585">
    <property type="entry name" value="PIG-L"/>
    <property type="match status" value="1"/>
</dbReference>
<dbReference type="RefSeq" id="WP_195171906.1">
    <property type="nucleotide sequence ID" value="NZ_CP062983.1"/>
</dbReference>
<dbReference type="Proteomes" id="UP000594468">
    <property type="component" value="Chromosome"/>
</dbReference>
<keyword evidence="3" id="KW-1185">Reference proteome</keyword>
<sequence>MSDSPKLQPLAEPSEPKQMVVIAAHHDDIEFGLAGSIASWVNAGHTVTYVIITDGGAGSNEPGSIRTELVETRRKEQLAAAKTLGVEDVRFLGYEDGILEPTMALRRDLTRILREVKPYRVICQDPTTVFAGDAYVNHPDHRAAGEAAIYATFPSSESRPIFPELLAEGYEPHKVSELLLNLSMHPTHFVDITETIDQKIESLRCHASQIGEGEAADNGALKWVRIRNAETGKELGVEYAEQFRLMKFDQEPQEPGVEEAANESLADATPPVEPEEAETATEES</sequence>
<dbReference type="InterPro" id="IPR024078">
    <property type="entry name" value="LmbE-like_dom_sf"/>
</dbReference>
<evidence type="ECO:0000256" key="1">
    <source>
        <dbReference type="SAM" id="MobiDB-lite"/>
    </source>
</evidence>
<feature type="region of interest" description="Disordered" evidence="1">
    <location>
        <begin position="248"/>
        <end position="284"/>
    </location>
</feature>
<dbReference type="PANTHER" id="PTHR12993">
    <property type="entry name" value="N-ACETYLGLUCOSAMINYL-PHOSPHATIDYLINOSITOL DE-N-ACETYLASE-RELATED"/>
    <property type="match status" value="1"/>
</dbReference>
<evidence type="ECO:0000313" key="2">
    <source>
        <dbReference type="EMBL" id="QPC83842.1"/>
    </source>
</evidence>
<dbReference type="SUPFAM" id="SSF102588">
    <property type="entry name" value="LmbE-like"/>
    <property type="match status" value="1"/>
</dbReference>
<proteinExistence type="predicted"/>
<organism evidence="2 3">
    <name type="scientific">Phototrophicus methaneseepsis</name>
    <dbReference type="NCBI Taxonomy" id="2710758"/>
    <lineage>
        <taxon>Bacteria</taxon>
        <taxon>Bacillati</taxon>
        <taxon>Chloroflexota</taxon>
        <taxon>Candidatus Thermofontia</taxon>
        <taxon>Phototrophicales</taxon>
        <taxon>Phototrophicaceae</taxon>
        <taxon>Phototrophicus</taxon>
    </lineage>
</organism>
<dbReference type="InterPro" id="IPR003737">
    <property type="entry name" value="GlcNAc_PI_deacetylase-related"/>
</dbReference>
<evidence type="ECO:0000313" key="3">
    <source>
        <dbReference type="Proteomes" id="UP000594468"/>
    </source>
</evidence>
<dbReference type="EMBL" id="CP062983">
    <property type="protein sequence ID" value="QPC83842.1"/>
    <property type="molecule type" value="Genomic_DNA"/>
</dbReference>
<name>A0A7S8EBC8_9CHLR</name>
<accession>A0A7S8EBC8</accession>
<reference evidence="2 3" key="1">
    <citation type="submission" date="2020-02" db="EMBL/GenBank/DDBJ databases">
        <authorList>
            <person name="Zheng R.K."/>
            <person name="Sun C.M."/>
        </authorList>
    </citation>
    <scope>NUCLEOTIDE SEQUENCE [LARGE SCALE GENOMIC DNA]</scope>
    <source>
        <strain evidence="3">rifampicinis</strain>
    </source>
</reference>
<feature type="compositionally biased region" description="Acidic residues" evidence="1">
    <location>
        <begin position="273"/>
        <end position="284"/>
    </location>
</feature>
<dbReference type="Gene3D" id="3.40.50.10320">
    <property type="entry name" value="LmbE-like"/>
    <property type="match status" value="1"/>
</dbReference>
<dbReference type="KEGG" id="pmet:G4Y79_05530"/>